<dbReference type="STRING" id="1397108.IMCC12053_2690"/>
<evidence type="ECO:0000313" key="3">
    <source>
        <dbReference type="Proteomes" id="UP000064920"/>
    </source>
</evidence>
<evidence type="ECO:0000256" key="1">
    <source>
        <dbReference type="SAM" id="MobiDB-lite"/>
    </source>
</evidence>
<dbReference type="AlphaFoldDB" id="A0A0N7HJ00"/>
<feature type="region of interest" description="Disordered" evidence="1">
    <location>
        <begin position="1"/>
        <end position="55"/>
    </location>
</feature>
<dbReference type="EMBL" id="CP012023">
    <property type="protein sequence ID" value="ALI56637.1"/>
    <property type="molecule type" value="Genomic_DNA"/>
</dbReference>
<accession>A0A0N7HJ00</accession>
<dbReference type="Proteomes" id="UP000064920">
    <property type="component" value="Chromosome"/>
</dbReference>
<name>A0A0N7HJ00_9RHOB</name>
<dbReference type="KEGG" id="cmar:IMCC12053_2690"/>
<keyword evidence="3" id="KW-1185">Reference proteome</keyword>
<sequence length="55" mass="6011">MTHHASPQTAQSKIADPASSDVKQKSLSPPRVHHLNATFARDAMSKSFRVLSQNP</sequence>
<protein>
    <submittedName>
        <fullName evidence="2">Uncharacterized protein</fullName>
    </submittedName>
</protein>
<proteinExistence type="predicted"/>
<gene>
    <name evidence="2" type="ORF">IMCC12053_2690</name>
</gene>
<evidence type="ECO:0000313" key="2">
    <source>
        <dbReference type="EMBL" id="ALI56637.1"/>
    </source>
</evidence>
<organism evidence="2 3">
    <name type="scientific">Celeribacter marinus</name>
    <dbReference type="NCBI Taxonomy" id="1397108"/>
    <lineage>
        <taxon>Bacteria</taxon>
        <taxon>Pseudomonadati</taxon>
        <taxon>Pseudomonadota</taxon>
        <taxon>Alphaproteobacteria</taxon>
        <taxon>Rhodobacterales</taxon>
        <taxon>Roseobacteraceae</taxon>
        <taxon>Celeribacter</taxon>
    </lineage>
</organism>
<reference evidence="2 3" key="1">
    <citation type="submission" date="2015-05" db="EMBL/GenBank/DDBJ databases">
        <authorList>
            <person name="Wang D.B."/>
            <person name="Wang M."/>
        </authorList>
    </citation>
    <scope>NUCLEOTIDE SEQUENCE [LARGE SCALE GENOMIC DNA]</scope>
    <source>
        <strain evidence="2 3">IMCC 12053</strain>
    </source>
</reference>
<dbReference type="PATRIC" id="fig|1397108.4.peg.2752"/>
<feature type="compositionally biased region" description="Polar residues" evidence="1">
    <location>
        <begin position="1"/>
        <end position="12"/>
    </location>
</feature>